<evidence type="ECO:0000313" key="1">
    <source>
        <dbReference type="EMBL" id="BAA17192.1"/>
    </source>
</evidence>
<dbReference type="EnsemblBacteria" id="BAA17192">
    <property type="protein sequence ID" value="BAA17192"/>
    <property type="gene ID" value="BAA17192"/>
</dbReference>
<dbReference type="Proteomes" id="UP000001425">
    <property type="component" value="Chromosome"/>
</dbReference>
<dbReference type="EMBL" id="BA000022">
    <property type="protein sequence ID" value="BAA17192.1"/>
    <property type="molecule type" value="Genomic_DNA"/>
</dbReference>
<accession>P73166</accession>
<dbReference type="PaxDb" id="1148-1652269"/>
<proteinExistence type="predicted"/>
<sequence length="90" mass="10286">MPAENLALSPLSFVPPRNYSELILMWNDPIVEETRRLRDEYAAKHGHNIHAIVADLKSWQEQGFPLVGQKTEVLQPKLLSSLNPHDQESE</sequence>
<reference evidence="1 2" key="1">
    <citation type="journal article" date="1995" name="DNA Res.">
        <title>Sequence analysis of the genome of the unicellular cyanobacterium Synechocystis sp. strain PCC6803. I. Sequence features in the 1 Mb region from map positions 64% to 92% of the genome.</title>
        <authorList>
            <person name="Kaneko T."/>
            <person name="Tanaka A."/>
            <person name="Sato S."/>
            <person name="Kotani H."/>
            <person name="Sazuka T."/>
            <person name="Miyajima N."/>
            <person name="Sugiura M."/>
            <person name="Tabata S."/>
        </authorList>
    </citation>
    <scope>NUCLEOTIDE SEQUENCE [LARGE SCALE GENOMIC DNA]</scope>
    <source>
        <strain evidence="2">ATCC 27184 / PCC 6803 / Kazusa</strain>
    </source>
</reference>
<name>P73166_SYNY3</name>
<protein>
    <submittedName>
        <fullName evidence="1">Ssr2317 protein</fullName>
    </submittedName>
</protein>
<keyword evidence="2" id="KW-1185">Reference proteome</keyword>
<reference evidence="1 2" key="2">
    <citation type="journal article" date="1996" name="DNA Res.">
        <title>Sequence analysis of the genome of the unicellular cyanobacterium Synechocystis sp. strain PCC6803. II. Sequence determination of the entire genome and assignment of potential protein-coding regions.</title>
        <authorList>
            <person name="Kaneko T."/>
            <person name="Sato S."/>
            <person name="Kotani H."/>
            <person name="Tanaka A."/>
            <person name="Asamizu E."/>
            <person name="Nakamura Y."/>
            <person name="Miyajima N."/>
            <person name="Hirosawa M."/>
            <person name="Sugiura M."/>
            <person name="Sasamoto S."/>
            <person name="Kimura T."/>
            <person name="Hosouchi T."/>
            <person name="Matsuno A."/>
            <person name="Muraki A."/>
            <person name="Nakazaki N."/>
            <person name="Naruo K."/>
            <person name="Okumura S."/>
            <person name="Shimpo S."/>
            <person name="Takeuchi C."/>
            <person name="Wada T."/>
            <person name="Watanabe A."/>
            <person name="Yamada M."/>
            <person name="Yasuda M."/>
            <person name="Tabata S."/>
        </authorList>
    </citation>
    <scope>NUCLEOTIDE SEQUENCE [LARGE SCALE GENOMIC DNA]</scope>
    <source>
        <strain evidence="2">ATCC 27184 / PCC 6803 / Kazusa</strain>
    </source>
</reference>
<dbReference type="AlphaFoldDB" id="P73166"/>
<dbReference type="STRING" id="1148.gene:10498055"/>
<dbReference type="PIR" id="S75278">
    <property type="entry name" value="S75278"/>
</dbReference>
<dbReference type="KEGG" id="syn:ssr2317"/>
<organism evidence="1 2">
    <name type="scientific">Synechocystis sp. (strain ATCC 27184 / PCC 6803 / Kazusa)</name>
    <dbReference type="NCBI Taxonomy" id="1111708"/>
    <lineage>
        <taxon>Bacteria</taxon>
        <taxon>Bacillati</taxon>
        <taxon>Cyanobacteriota</taxon>
        <taxon>Cyanophyceae</taxon>
        <taxon>Synechococcales</taxon>
        <taxon>Merismopediaceae</taxon>
        <taxon>Synechocystis</taxon>
    </lineage>
</organism>
<evidence type="ECO:0000313" key="2">
    <source>
        <dbReference type="Proteomes" id="UP000001425"/>
    </source>
</evidence>
<gene>
    <name evidence="1" type="ordered locus">ssr2317</name>
</gene>
<dbReference type="InParanoid" id="P73166"/>